<dbReference type="Pfam" id="PF17200">
    <property type="entry name" value="sCache_2"/>
    <property type="match status" value="1"/>
</dbReference>
<accession>A0ABS2MRY6</accession>
<keyword evidence="5 8" id="KW-0472">Membrane</keyword>
<evidence type="ECO:0000256" key="6">
    <source>
        <dbReference type="ARBA" id="ARBA00023224"/>
    </source>
</evidence>
<sequence length="592" mass="64922">MKSIRTRIVLLVFLNIIIISLIIGVGSFYIIYTTNSERIDQMEAEMRLNYDVNIKHQVDIITSQLDGIANQRDGGLISSAEAQTIAADVIRNAQYGETGYFWVDTLAGDNVVLLGNEEVEGTNRLALTDHFGTPMVQNFINLVQAEGAGYSEYYFPKPGETEPLAKRAYVKLYEPFGWVIGTGNYTDDIDLRIQEERDKMQAEINKAFILLVTIIVISLGIGSLVSYISSARISKPILSLSEVLDKTANLDIRNDDSYDYLLKYKDETGIITRAVANLRVVLREMIQEMKEDADRLDQSSVVLSDVVFSGREGIDAVTHTVSDFAGGAQEQAEDAQVASEKMVGLAKAIELTVEGAEKLKSYTEAVSQSNVEGLTQLNALNQKFDVTSKTNDQLNENVNTLTVKSSLIVQITSTIHQIAEQTNLLALNAAIEAARAGEAGKGFAVVADEIRKLAEETSKSTTQIDGIIKEILNEINSTQTNMERSTTAIDESNQVLDLVQKAFDAIEKAMGQTIGKLEEITSSIDSVNVNKDDVTSSIHGISAITEENAAAAEEIAATMDTQNELMKQIQDNSQDVKTIAKDLADIVMRFNT</sequence>
<dbReference type="Proteomes" id="UP000767854">
    <property type="component" value="Unassembled WGS sequence"/>
</dbReference>
<dbReference type="SUPFAM" id="SSF58104">
    <property type="entry name" value="Methyl-accepting chemotaxis protein (MCP) signaling domain"/>
    <property type="match status" value="1"/>
</dbReference>
<evidence type="ECO:0000256" key="5">
    <source>
        <dbReference type="ARBA" id="ARBA00023136"/>
    </source>
</evidence>
<evidence type="ECO:0000259" key="9">
    <source>
        <dbReference type="PROSITE" id="PS50111"/>
    </source>
</evidence>
<feature type="domain" description="Methyl-accepting transducer" evidence="9">
    <location>
        <begin position="306"/>
        <end position="563"/>
    </location>
</feature>
<keyword evidence="4 8" id="KW-1133">Transmembrane helix</keyword>
<keyword evidence="6 7" id="KW-0807">Transducer</keyword>
<dbReference type="InterPro" id="IPR004089">
    <property type="entry name" value="MCPsignal_dom"/>
</dbReference>
<evidence type="ECO:0000256" key="4">
    <source>
        <dbReference type="ARBA" id="ARBA00022989"/>
    </source>
</evidence>
<name>A0ABS2MRY6_9FIRM</name>
<keyword evidence="11" id="KW-1185">Reference proteome</keyword>
<organism evidence="10 11">
    <name type="scientific">Fusibacter tunisiensis</name>
    <dbReference type="NCBI Taxonomy" id="1008308"/>
    <lineage>
        <taxon>Bacteria</taxon>
        <taxon>Bacillati</taxon>
        <taxon>Bacillota</taxon>
        <taxon>Clostridia</taxon>
        <taxon>Eubacteriales</taxon>
        <taxon>Eubacteriales Family XII. Incertae Sedis</taxon>
        <taxon>Fusibacter</taxon>
    </lineage>
</organism>
<evidence type="ECO:0000313" key="11">
    <source>
        <dbReference type="Proteomes" id="UP000767854"/>
    </source>
</evidence>
<evidence type="ECO:0000256" key="2">
    <source>
        <dbReference type="ARBA" id="ARBA00022475"/>
    </source>
</evidence>
<comment type="subcellular location">
    <subcellularLocation>
        <location evidence="1">Cell membrane</location>
        <topology evidence="1">Multi-pass membrane protein</topology>
    </subcellularLocation>
</comment>
<reference evidence="10 11" key="1">
    <citation type="submission" date="2021-01" db="EMBL/GenBank/DDBJ databases">
        <title>Genomic Encyclopedia of Type Strains, Phase IV (KMG-IV): sequencing the most valuable type-strain genomes for metagenomic binning, comparative biology and taxonomic classification.</title>
        <authorList>
            <person name="Goeker M."/>
        </authorList>
    </citation>
    <scope>NUCLEOTIDE SEQUENCE [LARGE SCALE GENOMIC DNA]</scope>
    <source>
        <strain evidence="10 11">DSM 24436</strain>
    </source>
</reference>
<comment type="caution">
    <text evidence="10">The sequence shown here is derived from an EMBL/GenBank/DDBJ whole genome shotgun (WGS) entry which is preliminary data.</text>
</comment>
<dbReference type="InterPro" id="IPR033480">
    <property type="entry name" value="sCache_2"/>
</dbReference>
<dbReference type="PANTHER" id="PTHR32089:SF112">
    <property type="entry name" value="LYSOZYME-LIKE PROTEIN-RELATED"/>
    <property type="match status" value="1"/>
</dbReference>
<evidence type="ECO:0000313" key="10">
    <source>
        <dbReference type="EMBL" id="MBM7562067.1"/>
    </source>
</evidence>
<dbReference type="PANTHER" id="PTHR32089">
    <property type="entry name" value="METHYL-ACCEPTING CHEMOTAXIS PROTEIN MCPB"/>
    <property type="match status" value="1"/>
</dbReference>
<protein>
    <submittedName>
        <fullName evidence="10">Methyl-accepting chemotaxis protein</fullName>
    </submittedName>
</protein>
<dbReference type="Pfam" id="PF00015">
    <property type="entry name" value="MCPsignal"/>
    <property type="match status" value="1"/>
</dbReference>
<dbReference type="SMART" id="SM00283">
    <property type="entry name" value="MA"/>
    <property type="match status" value="1"/>
</dbReference>
<feature type="transmembrane region" description="Helical" evidence="8">
    <location>
        <begin position="6"/>
        <end position="32"/>
    </location>
</feature>
<dbReference type="PROSITE" id="PS50111">
    <property type="entry name" value="CHEMOTAXIS_TRANSDUC_2"/>
    <property type="match status" value="1"/>
</dbReference>
<evidence type="ECO:0000256" key="8">
    <source>
        <dbReference type="SAM" id="Phobius"/>
    </source>
</evidence>
<keyword evidence="3 8" id="KW-0812">Transmembrane</keyword>
<gene>
    <name evidence="10" type="ORF">JOC49_001610</name>
</gene>
<keyword evidence="2" id="KW-1003">Cell membrane</keyword>
<dbReference type="SMART" id="SM01049">
    <property type="entry name" value="Cache_2"/>
    <property type="match status" value="1"/>
</dbReference>
<evidence type="ECO:0000256" key="1">
    <source>
        <dbReference type="ARBA" id="ARBA00004651"/>
    </source>
</evidence>
<dbReference type="EMBL" id="JAFBDT010000011">
    <property type="protein sequence ID" value="MBM7562067.1"/>
    <property type="molecule type" value="Genomic_DNA"/>
</dbReference>
<feature type="transmembrane region" description="Helical" evidence="8">
    <location>
        <begin position="207"/>
        <end position="228"/>
    </location>
</feature>
<dbReference type="Gene3D" id="1.10.287.950">
    <property type="entry name" value="Methyl-accepting chemotaxis protein"/>
    <property type="match status" value="1"/>
</dbReference>
<evidence type="ECO:0000256" key="7">
    <source>
        <dbReference type="PROSITE-ProRule" id="PRU00284"/>
    </source>
</evidence>
<evidence type="ECO:0000256" key="3">
    <source>
        <dbReference type="ARBA" id="ARBA00022692"/>
    </source>
</evidence>
<proteinExistence type="predicted"/>
<dbReference type="Gene3D" id="3.30.450.20">
    <property type="entry name" value="PAS domain"/>
    <property type="match status" value="1"/>
</dbReference>
<dbReference type="RefSeq" id="WP_204664129.1">
    <property type="nucleotide sequence ID" value="NZ_JAFBDT010000011.1"/>
</dbReference>